<dbReference type="Gene3D" id="3.40.50.300">
    <property type="entry name" value="P-loop containing nucleotide triphosphate hydrolases"/>
    <property type="match status" value="1"/>
</dbReference>
<protein>
    <submittedName>
        <fullName evidence="2">ParA family protein</fullName>
    </submittedName>
</protein>
<dbReference type="RefSeq" id="WP_089198960.1">
    <property type="nucleotide sequence ID" value="NZ_NHRJ02000002.1"/>
</dbReference>
<organism evidence="2 3">
    <name type="scientific">Paenibacillus xerothermodurans</name>
    <dbReference type="NCBI Taxonomy" id="1977292"/>
    <lineage>
        <taxon>Bacteria</taxon>
        <taxon>Bacillati</taxon>
        <taxon>Bacillota</taxon>
        <taxon>Bacilli</taxon>
        <taxon>Bacillales</taxon>
        <taxon>Paenibacillaceae</taxon>
        <taxon>Paenibacillus</taxon>
    </lineage>
</organism>
<dbReference type="SUPFAM" id="SSF52540">
    <property type="entry name" value="P-loop containing nucleoside triphosphate hydrolases"/>
    <property type="match status" value="1"/>
</dbReference>
<evidence type="ECO:0000313" key="3">
    <source>
        <dbReference type="Proteomes" id="UP000214746"/>
    </source>
</evidence>
<dbReference type="InterPro" id="IPR027417">
    <property type="entry name" value="P-loop_NTPase"/>
</dbReference>
<dbReference type="OrthoDB" id="3035369at2"/>
<dbReference type="EMBL" id="NHRJ02000002">
    <property type="protein sequence ID" value="PZE21818.1"/>
    <property type="molecule type" value="Genomic_DNA"/>
</dbReference>
<dbReference type="Proteomes" id="UP000214746">
    <property type="component" value="Unassembled WGS sequence"/>
</dbReference>
<comment type="caution">
    <text evidence="2">The sequence shown here is derived from an EMBL/GenBank/DDBJ whole genome shotgun (WGS) entry which is preliminary data.</text>
</comment>
<dbReference type="InterPro" id="IPR002586">
    <property type="entry name" value="CobQ/CobB/MinD/ParA_Nub-bd_dom"/>
</dbReference>
<dbReference type="AlphaFoldDB" id="A0A2W1P3X3"/>
<dbReference type="PANTHER" id="PTHR13696">
    <property type="entry name" value="P-LOOP CONTAINING NUCLEOSIDE TRIPHOSPHATE HYDROLASE"/>
    <property type="match status" value="1"/>
</dbReference>
<proteinExistence type="predicted"/>
<reference evidence="2" key="1">
    <citation type="submission" date="2018-06" db="EMBL/GenBank/DDBJ databases">
        <title>Paenibacillus xerothermodurans sp. nov. an extremely dry heat resistant spore forming bacterium isolated from the soil of Cape Canaveral, Florida.</title>
        <authorList>
            <person name="Seuylemezian A."/>
            <person name="Kaur N."/>
            <person name="Patil P."/>
            <person name="Patil P."/>
            <person name="Mayilraj S."/>
            <person name="Vaishampayan P."/>
        </authorList>
    </citation>
    <scope>NUCLEOTIDE SEQUENCE [LARGE SCALE GENOMIC DNA]</scope>
    <source>
        <strain evidence="2">ATCC 27380</strain>
    </source>
</reference>
<dbReference type="PANTHER" id="PTHR13696:SF52">
    <property type="entry name" value="PARA FAMILY PROTEIN CT_582"/>
    <property type="match status" value="1"/>
</dbReference>
<name>A0A2W1P3X3_PAEXE</name>
<feature type="domain" description="CobQ/CobB/MinD/ParA nucleotide binding" evidence="1">
    <location>
        <begin position="128"/>
        <end position="334"/>
    </location>
</feature>
<dbReference type="InterPro" id="IPR050678">
    <property type="entry name" value="DNA_Partitioning_ATPase"/>
</dbReference>
<dbReference type="Gene3D" id="3.40.50.10850">
    <property type="entry name" value="Ntrc-like two-domain protein"/>
    <property type="match status" value="1"/>
</dbReference>
<evidence type="ECO:0000313" key="2">
    <source>
        <dbReference type="EMBL" id="PZE21818.1"/>
    </source>
</evidence>
<accession>A0A2W1P3X3</accession>
<evidence type="ECO:0000259" key="1">
    <source>
        <dbReference type="Pfam" id="PF01656"/>
    </source>
</evidence>
<gene>
    <name evidence="2" type="ORF">CBW46_005280</name>
</gene>
<dbReference type="Pfam" id="PF01656">
    <property type="entry name" value="CbiA"/>
    <property type="match status" value="1"/>
</dbReference>
<keyword evidence="3" id="KW-1185">Reference proteome</keyword>
<sequence length="374" mass="42306">MSKMQLVLLEQDAYFIDMFSTYVRSSEQAERFAMTVFTSKEQGFEFINRSRETYILLAHESFMPLPERAFQHGCLIILSETPVSIDMLEYPVLCKFQPLNQLLSHVVSHFNEYTSSRMLTGNRKSEVIAVYSAVGGCGKTLTAAHLARELAYQGKRVFYLSFEQLPSAAWMEPSAAADENYFSRMLYYGKTDARVQTAKVELYKRRHGIMGFDYFPGVSEPTEMDEMTAEDTNSLIQAVLATGGYDTVMLDLESSLHPRVTTALRLSDHVLWLAVDDRIHLDKTRMRLKQMTAVSQDQEMIHKMQFIINKYSGSMSNAADSLPLPVSGFLPYIPEWKTFSSVESLQVRGEFSESLAALFRISVSAAEADNLVVG</sequence>